<evidence type="ECO:0000313" key="20">
    <source>
        <dbReference type="Proteomes" id="UP001589758"/>
    </source>
</evidence>
<dbReference type="InterPro" id="IPR054734">
    <property type="entry name" value="PqqF-like_C_4"/>
</dbReference>
<dbReference type="InterPro" id="IPR007863">
    <property type="entry name" value="Peptidase_M16_C"/>
</dbReference>
<dbReference type="EC" id="3.4.24.55" evidence="4"/>
<evidence type="ECO:0000256" key="14">
    <source>
        <dbReference type="RuleBase" id="RU004447"/>
    </source>
</evidence>
<keyword evidence="6" id="KW-0645">Protease</keyword>
<dbReference type="Pfam" id="PF22456">
    <property type="entry name" value="PqqF-like_C_4"/>
    <property type="match status" value="1"/>
</dbReference>
<comment type="cofactor">
    <cofactor evidence="1">
        <name>Zn(2+)</name>
        <dbReference type="ChEBI" id="CHEBI:29105"/>
    </cofactor>
</comment>
<dbReference type="PANTHER" id="PTHR43690">
    <property type="entry name" value="NARDILYSIN"/>
    <property type="match status" value="1"/>
</dbReference>
<evidence type="ECO:0000256" key="9">
    <source>
        <dbReference type="ARBA" id="ARBA00022833"/>
    </source>
</evidence>
<comment type="function">
    <text evidence="2">Endopeptidase that degrades small peptides of less than 7 kDa, such as glucagon and insulin.</text>
</comment>
<evidence type="ECO:0000256" key="12">
    <source>
        <dbReference type="ARBA" id="ARBA00031184"/>
    </source>
</evidence>
<name>A0ABV6CFG6_9GAMM</name>
<accession>A0ABV6CFG6</accession>
<dbReference type="Proteomes" id="UP001589758">
    <property type="component" value="Unassembled WGS sequence"/>
</dbReference>
<dbReference type="Pfam" id="PF16187">
    <property type="entry name" value="Peptidase_M16_M"/>
    <property type="match status" value="1"/>
</dbReference>
<sequence length="1036" mass="117268">MKKSYFKKRILTTVITGTLITSFLSSNISLISQAKASEASNSAHDDSSSALEILNIKINKSPADNRIYQPIKLSNQMTVLLVSDPKATRSMGVLALPIGSLDDPSSQQGLAHYLEHMVLMGSEKYPEPSGFSEFLKKFGGMHNASTAAFRTNYFFEIDDSGFEEGLDRLADAIAAPLLDPINADKERNAVNSELTLARARDGMRIAQIGSETLNPAHPVSQFFGGNLETLSDKPESKLQEELTRFYQENYSANYMVGVIYSPRDIEALKTLAVNTFGRIPNHNKNSPELNIPVVRDEDRGVFIHYVPVQPQKRLNIEFILTDTQIDPQSRRFLEKNETYISYLLSNSDKGTLSSELKNRGLINTLSAGAYLPQFRNAGTFNISIELTDKGYENKEDVIAAVFKYIDLIKEKGIQTSYFDEIKRVLNIDYEFPTLTRDLDYVSDLADNMLLYPLENVLDVDHAISEMNPEAIKNRLNQFTLDNARIWIMSPDEKTDKVAYFVDAPYKIAKISPEDKNSLDERKKNWTLSLPQLNPFLADDFSLVHQADDSISIPAKINSLEIAQLAKNEALKNLAITVYSMPSLSFINQPQADVTLKLRTAAQDVPEALNEQKKQQILSALVDYIAVLRLNELRFKADIAGISFSSYDNAGLTINANGYTQHLLELLAELINQYAQFNISEQELAQAKLWYKEKLDQADNVKPYELAIQPIQVVSQLPYFERDDRRQALEDISLSEVVEFKDQLFSNKGLEILSVGNLTNKQIADFINELASASPQLIHKDTSAFDPFIYPKLKISHPAQAQITRKGTTTDSAIFSLFVPLHQLNISQEADKQLFKDEAKTRLLNEIIQPWFYDKLRSQEQLGYALFTLSMPVGEQFGLGFLLQSNIKQPAELKTYFDAFYHEAQEKLKALSDNDFEQYKSGLLSQLLEPEQTLSEEASRFLTDFHKMNAEFNRRQELINALKNTNKEELINYYNTLVLEQDRLSLISEVSGTEQKESRFSKDKNTNLFKTASELQHWLLEINTLSSADHSDANNEK</sequence>
<reference evidence="19 20" key="1">
    <citation type="submission" date="2024-09" db="EMBL/GenBank/DDBJ databases">
        <authorList>
            <person name="Sun Q."/>
            <person name="Mori K."/>
        </authorList>
    </citation>
    <scope>NUCLEOTIDE SEQUENCE [LARGE SCALE GENOMIC DNA]</scope>
    <source>
        <strain evidence="19 20">CCM 8545</strain>
    </source>
</reference>
<dbReference type="InterPro" id="IPR050626">
    <property type="entry name" value="Peptidase_M16"/>
</dbReference>
<evidence type="ECO:0000256" key="3">
    <source>
        <dbReference type="ARBA" id="ARBA00007261"/>
    </source>
</evidence>
<evidence type="ECO:0000259" key="18">
    <source>
        <dbReference type="Pfam" id="PF22456"/>
    </source>
</evidence>
<evidence type="ECO:0000259" key="15">
    <source>
        <dbReference type="Pfam" id="PF00675"/>
    </source>
</evidence>
<proteinExistence type="inferred from homology"/>
<comment type="caution">
    <text evidence="19">The sequence shown here is derived from an EMBL/GenBank/DDBJ whole genome shotgun (WGS) entry which is preliminary data.</text>
</comment>
<dbReference type="PROSITE" id="PS00143">
    <property type="entry name" value="INSULINASE"/>
    <property type="match status" value="1"/>
</dbReference>
<dbReference type="InterPro" id="IPR011765">
    <property type="entry name" value="Pept_M16_N"/>
</dbReference>
<evidence type="ECO:0000256" key="6">
    <source>
        <dbReference type="ARBA" id="ARBA00022670"/>
    </source>
</evidence>
<keyword evidence="20" id="KW-1185">Reference proteome</keyword>
<evidence type="ECO:0000256" key="1">
    <source>
        <dbReference type="ARBA" id="ARBA00001947"/>
    </source>
</evidence>
<keyword evidence="10" id="KW-0482">Metalloprotease</keyword>
<feature type="domain" description="Coenzyme PQQ synthesis protein F-like C-terminal lobe" evidence="18">
    <location>
        <begin position="842"/>
        <end position="940"/>
    </location>
</feature>
<comment type="similarity">
    <text evidence="3 14">Belongs to the peptidase M16 family.</text>
</comment>
<dbReference type="SUPFAM" id="SSF63411">
    <property type="entry name" value="LuxS/MPP-like metallohydrolase"/>
    <property type="match status" value="4"/>
</dbReference>
<dbReference type="Pfam" id="PF05193">
    <property type="entry name" value="Peptidase_M16_C"/>
    <property type="match status" value="1"/>
</dbReference>
<evidence type="ECO:0000256" key="4">
    <source>
        <dbReference type="ARBA" id="ARBA00012449"/>
    </source>
</evidence>
<feature type="domain" description="Peptidase M16 N-terminal" evidence="15">
    <location>
        <begin position="79"/>
        <end position="215"/>
    </location>
</feature>
<evidence type="ECO:0000256" key="8">
    <source>
        <dbReference type="ARBA" id="ARBA00022801"/>
    </source>
</evidence>
<evidence type="ECO:0000256" key="13">
    <source>
        <dbReference type="ARBA" id="ARBA00033450"/>
    </source>
</evidence>
<evidence type="ECO:0000259" key="17">
    <source>
        <dbReference type="Pfam" id="PF16187"/>
    </source>
</evidence>
<gene>
    <name evidence="19" type="primary">ptrA</name>
    <name evidence="19" type="ORF">ACFFIT_07880</name>
</gene>
<dbReference type="NCBIfam" id="NF011681">
    <property type="entry name" value="PRK15101.1"/>
    <property type="match status" value="1"/>
</dbReference>
<dbReference type="Gene3D" id="3.30.830.10">
    <property type="entry name" value="Metalloenzyme, LuxS/M16 peptidase-like"/>
    <property type="match status" value="4"/>
</dbReference>
<dbReference type="EMBL" id="JBHLXE010000088">
    <property type="protein sequence ID" value="MFC0179998.1"/>
    <property type="molecule type" value="Genomic_DNA"/>
</dbReference>
<dbReference type="InterPro" id="IPR001431">
    <property type="entry name" value="Pept_M16_Zn_BS"/>
</dbReference>
<evidence type="ECO:0000256" key="2">
    <source>
        <dbReference type="ARBA" id="ARBA00002184"/>
    </source>
</evidence>
<protein>
    <recommendedName>
        <fullName evidence="5">Protease 3</fullName>
        <ecNumber evidence="4">3.4.24.55</ecNumber>
    </recommendedName>
    <alternativeName>
        <fullName evidence="13">Pitrilysin</fullName>
    </alternativeName>
    <alternativeName>
        <fullName evidence="12">Protease III</fullName>
    </alternativeName>
    <alternativeName>
        <fullName evidence="11">Protease pi</fullName>
    </alternativeName>
</protein>
<evidence type="ECO:0000256" key="11">
    <source>
        <dbReference type="ARBA" id="ARBA00029597"/>
    </source>
</evidence>
<dbReference type="RefSeq" id="WP_385877111.1">
    <property type="nucleotide sequence ID" value="NZ_JBHLXE010000088.1"/>
</dbReference>
<dbReference type="PANTHER" id="PTHR43690:SF18">
    <property type="entry name" value="INSULIN-DEGRADING ENZYME-RELATED"/>
    <property type="match status" value="1"/>
</dbReference>
<keyword evidence="7" id="KW-0479">Metal-binding</keyword>
<feature type="domain" description="Peptidase M16 C-terminal" evidence="16">
    <location>
        <begin position="240"/>
        <end position="425"/>
    </location>
</feature>
<dbReference type="InterPro" id="IPR032632">
    <property type="entry name" value="Peptidase_M16_M"/>
</dbReference>
<evidence type="ECO:0000256" key="10">
    <source>
        <dbReference type="ARBA" id="ARBA00023049"/>
    </source>
</evidence>
<keyword evidence="9" id="KW-0862">Zinc</keyword>
<evidence type="ECO:0000256" key="7">
    <source>
        <dbReference type="ARBA" id="ARBA00022723"/>
    </source>
</evidence>
<evidence type="ECO:0000313" key="19">
    <source>
        <dbReference type="EMBL" id="MFC0179998.1"/>
    </source>
</evidence>
<organism evidence="19 20">
    <name type="scientific">Thorsellia kenyensis</name>
    <dbReference type="NCBI Taxonomy" id="1549888"/>
    <lineage>
        <taxon>Bacteria</taxon>
        <taxon>Pseudomonadati</taxon>
        <taxon>Pseudomonadota</taxon>
        <taxon>Gammaproteobacteria</taxon>
        <taxon>Enterobacterales</taxon>
        <taxon>Thorselliaceae</taxon>
        <taxon>Thorsellia</taxon>
    </lineage>
</organism>
<keyword evidence="8 19" id="KW-0378">Hydrolase</keyword>
<evidence type="ECO:0000256" key="5">
    <source>
        <dbReference type="ARBA" id="ARBA00017565"/>
    </source>
</evidence>
<dbReference type="InterPro" id="IPR011249">
    <property type="entry name" value="Metalloenz_LuxS/M16"/>
</dbReference>
<dbReference type="Pfam" id="PF00675">
    <property type="entry name" value="Peptidase_M16"/>
    <property type="match status" value="1"/>
</dbReference>
<dbReference type="GO" id="GO:0004222">
    <property type="term" value="F:metalloendopeptidase activity"/>
    <property type="evidence" value="ECO:0007669"/>
    <property type="project" value="UniProtKB-EC"/>
</dbReference>
<feature type="domain" description="Peptidase M16 middle/third" evidence="17">
    <location>
        <begin position="430"/>
        <end position="725"/>
    </location>
</feature>
<evidence type="ECO:0000259" key="16">
    <source>
        <dbReference type="Pfam" id="PF05193"/>
    </source>
</evidence>